<evidence type="ECO:0000313" key="3">
    <source>
        <dbReference type="EMBL" id="THD20008.1"/>
    </source>
</evidence>
<dbReference type="PROSITE" id="PS50297">
    <property type="entry name" value="ANK_REP_REGION"/>
    <property type="match status" value="1"/>
</dbReference>
<gene>
    <name evidence="3" type="ORF">D915_009147</name>
</gene>
<reference evidence="3" key="1">
    <citation type="submission" date="2019-03" db="EMBL/GenBank/DDBJ databases">
        <title>Improved annotation for the trematode Fasciola hepatica.</title>
        <authorList>
            <person name="Choi Y.-J."/>
            <person name="Martin J."/>
            <person name="Mitreva M."/>
        </authorList>
    </citation>
    <scope>NUCLEOTIDE SEQUENCE [LARGE SCALE GENOMIC DNA]</scope>
</reference>
<feature type="region of interest" description="Disordered" evidence="2">
    <location>
        <begin position="85"/>
        <end position="121"/>
    </location>
</feature>
<keyword evidence="1" id="KW-0040">ANK repeat</keyword>
<evidence type="ECO:0000256" key="1">
    <source>
        <dbReference type="PROSITE-ProRule" id="PRU00023"/>
    </source>
</evidence>
<feature type="compositionally biased region" description="Basic residues" evidence="2">
    <location>
        <begin position="90"/>
        <end position="99"/>
    </location>
</feature>
<dbReference type="AlphaFoldDB" id="A0A4E0RDY5"/>
<keyword evidence="4" id="KW-1185">Reference proteome</keyword>
<accession>A0A4E0RDY5</accession>
<dbReference type="InterPro" id="IPR052801">
    <property type="entry name" value="Ankyrin-EF-hand"/>
</dbReference>
<name>A0A4E0RDY5_FASHE</name>
<feature type="repeat" description="ANK" evidence="1">
    <location>
        <begin position="21"/>
        <end position="53"/>
    </location>
</feature>
<dbReference type="PANTHER" id="PTHR24127:SF1">
    <property type="entry name" value="ANKYRIN REPEAT AND EF-HAND DOMAIN-CONTAINING PROTEIN 1"/>
    <property type="match status" value="1"/>
</dbReference>
<proteinExistence type="predicted"/>
<dbReference type="SUPFAM" id="SSF48403">
    <property type="entry name" value="Ankyrin repeat"/>
    <property type="match status" value="1"/>
</dbReference>
<dbReference type="PROSITE" id="PS50088">
    <property type="entry name" value="ANK_REPEAT"/>
    <property type="match status" value="1"/>
</dbReference>
<dbReference type="InterPro" id="IPR002110">
    <property type="entry name" value="Ankyrin_rpt"/>
</dbReference>
<dbReference type="PANTHER" id="PTHR24127">
    <property type="entry name" value="ANKYRIN REPEAT AND EF-HAND DOMAIN-CONTAINING PROTEIN 1"/>
    <property type="match status" value="1"/>
</dbReference>
<dbReference type="Gene3D" id="1.25.40.20">
    <property type="entry name" value="Ankyrin repeat-containing domain"/>
    <property type="match status" value="1"/>
</dbReference>
<evidence type="ECO:0000313" key="4">
    <source>
        <dbReference type="Proteomes" id="UP000230066"/>
    </source>
</evidence>
<dbReference type="Proteomes" id="UP000230066">
    <property type="component" value="Unassembled WGS sequence"/>
</dbReference>
<dbReference type="InterPro" id="IPR036770">
    <property type="entry name" value="Ankyrin_rpt-contain_sf"/>
</dbReference>
<sequence>MVDVVELLLNNGALIDARAMNGGTPLSRAIECSRLNVVDFIISKGAKVMLETRKGDNMYEVALAWADPRVIEHVHDKWELAQELLDKKKQGSPRGKKRPQTATSAASSKRSARAIRLQPPDPLPGTRTIEYPLDCINLIRGLDTVNAVDEARVCPRYPWIPLPTQSERLERLIETRLRYGWDHGLPGVPKEPFDRHLAEIFNAEDVQAEAV</sequence>
<dbReference type="EMBL" id="JXXN02005270">
    <property type="protein sequence ID" value="THD20008.1"/>
    <property type="molecule type" value="Genomic_DNA"/>
</dbReference>
<organism evidence="3 4">
    <name type="scientific">Fasciola hepatica</name>
    <name type="common">Liver fluke</name>
    <dbReference type="NCBI Taxonomy" id="6192"/>
    <lineage>
        <taxon>Eukaryota</taxon>
        <taxon>Metazoa</taxon>
        <taxon>Spiralia</taxon>
        <taxon>Lophotrochozoa</taxon>
        <taxon>Platyhelminthes</taxon>
        <taxon>Trematoda</taxon>
        <taxon>Digenea</taxon>
        <taxon>Plagiorchiida</taxon>
        <taxon>Echinostomata</taxon>
        <taxon>Echinostomatoidea</taxon>
        <taxon>Fasciolidae</taxon>
        <taxon>Fasciola</taxon>
    </lineage>
</organism>
<comment type="caution">
    <text evidence="3">The sequence shown here is derived from an EMBL/GenBank/DDBJ whole genome shotgun (WGS) entry which is preliminary data.</text>
</comment>
<protein>
    <submittedName>
        <fullName evidence="3">Ankyrin repeat domain protein</fullName>
    </submittedName>
</protein>
<evidence type="ECO:0000256" key="2">
    <source>
        <dbReference type="SAM" id="MobiDB-lite"/>
    </source>
</evidence>